<dbReference type="Proteomes" id="UP000462212">
    <property type="component" value="Unassembled WGS sequence"/>
</dbReference>
<comment type="caution">
    <text evidence="7">The sequence shown here is derived from an EMBL/GenBank/DDBJ whole genome shotgun (WGS) entry which is preliminary data.</text>
</comment>
<dbReference type="PANTHER" id="PTHR43762:SF1">
    <property type="entry name" value="D-ARABINONO-1,4-LACTONE OXIDASE"/>
    <property type="match status" value="1"/>
</dbReference>
<dbReference type="SUPFAM" id="SSF56176">
    <property type="entry name" value="FAD-binding/transporter-associated domain-like"/>
    <property type="match status" value="1"/>
</dbReference>
<evidence type="ECO:0000256" key="3">
    <source>
        <dbReference type="ARBA" id="ARBA00023002"/>
    </source>
</evidence>
<evidence type="ECO:0000313" key="7">
    <source>
        <dbReference type="EMBL" id="TVY41366.1"/>
    </source>
</evidence>
<dbReference type="Gene3D" id="3.30.43.10">
    <property type="entry name" value="Uridine Diphospho-n-acetylenolpyruvylglucosamine Reductase, domain 2"/>
    <property type="match status" value="1"/>
</dbReference>
<keyword evidence="8" id="KW-1185">Reference proteome</keyword>
<dbReference type="Gene3D" id="3.30.465.10">
    <property type="match status" value="1"/>
</dbReference>
<dbReference type="EMBL" id="QGMJ01000140">
    <property type="protein sequence ID" value="TVY41366.1"/>
    <property type="molecule type" value="Genomic_DNA"/>
</dbReference>
<dbReference type="UniPathway" id="UPA00771">
    <property type="reaction ID" value="UER00766"/>
</dbReference>
<dbReference type="InterPro" id="IPR016169">
    <property type="entry name" value="FAD-bd_PCMH_sub2"/>
</dbReference>
<evidence type="ECO:0000256" key="4">
    <source>
        <dbReference type="ARBA" id="ARBA00033418"/>
    </source>
</evidence>
<evidence type="ECO:0000259" key="6">
    <source>
        <dbReference type="PROSITE" id="PS51387"/>
    </source>
</evidence>
<sequence>MASQIMKVVFLTLLLTQAVAIPYNTFDGEGFPACHNVSAVVQPSSIDEMVDIVKSAASSNTPLRASGKSHMWYDTMCSDDPSTIIMQTEGVHGITDFDLVGGSVIIEAGVTFFQLADYLHANGASIGYALVNWNMTIAGAIAMGAHRSSLREASMVAAGALEIHIIDGSGTIQEIVRDDDNDDWLAASTSLGLLGPIARVKFQIYPDFKVYAQQKTLSESDVLDGDIHVLKYPTNPRDLAKYLKWWPYTRKFHHRYYDIVPTNTSDQTGFQSTFSITSIEANTALGLLNSGKYLATSNMLAENLFFGIWEAPNFHDKTTDTAITKWPVYGWNYDVLIGGLYPDQLPEWDYHLTAYTLELAIPVTLANALLKRVRALFDAELAKGIVMTATYRSGINIKFGRPYNDLLGQVHAAPGADWSKGAIMFDFPAFRPTVGDNLRFNEPFYHNLATTIINEFPCRPHWTKNTRDVLTQSVKNLEPDHLARFKAVRKKFDPKGIFKSIVGEIIGVM</sequence>
<evidence type="ECO:0000313" key="8">
    <source>
        <dbReference type="Proteomes" id="UP000462212"/>
    </source>
</evidence>
<dbReference type="InterPro" id="IPR016166">
    <property type="entry name" value="FAD-bd_PCMH"/>
</dbReference>
<dbReference type="PROSITE" id="PS51387">
    <property type="entry name" value="FAD_PCMH"/>
    <property type="match status" value="1"/>
</dbReference>
<dbReference type="InterPro" id="IPR007173">
    <property type="entry name" value="ALO_C"/>
</dbReference>
<dbReference type="Pfam" id="PF01565">
    <property type="entry name" value="FAD_binding_4"/>
    <property type="match status" value="1"/>
</dbReference>
<evidence type="ECO:0000256" key="2">
    <source>
        <dbReference type="ARBA" id="ARBA00013136"/>
    </source>
</evidence>
<proteinExistence type="predicted"/>
<comment type="pathway">
    <text evidence="1">Cofactor biosynthesis; D-erythroascorbate biosynthesis; dehydro-D-arabinono-1,4-lactone from D-arabinose: step 2/2.</text>
</comment>
<gene>
    <name evidence="7" type="primary">GULLO2</name>
    <name evidence="7" type="ORF">LSUB1_G003000</name>
</gene>
<dbReference type="GO" id="GO:0003885">
    <property type="term" value="F:D-arabinono-1,4-lactone oxidase activity"/>
    <property type="evidence" value="ECO:0007669"/>
    <property type="project" value="UniProtKB-EC"/>
</dbReference>
<dbReference type="GO" id="GO:0071949">
    <property type="term" value="F:FAD binding"/>
    <property type="evidence" value="ECO:0007669"/>
    <property type="project" value="InterPro"/>
</dbReference>
<dbReference type="EC" id="1.1.3.37" evidence="2"/>
<dbReference type="PANTHER" id="PTHR43762">
    <property type="entry name" value="L-GULONOLACTONE OXIDASE"/>
    <property type="match status" value="1"/>
</dbReference>
<dbReference type="AlphaFoldDB" id="A0A8H8RV69"/>
<dbReference type="Pfam" id="PF04030">
    <property type="entry name" value="ALO"/>
    <property type="match status" value="1"/>
</dbReference>
<feature type="chain" id="PRO_5034485979" description="D-arabinono-1,4-lactone oxidase" evidence="5">
    <location>
        <begin position="21"/>
        <end position="509"/>
    </location>
</feature>
<evidence type="ECO:0000256" key="5">
    <source>
        <dbReference type="SAM" id="SignalP"/>
    </source>
</evidence>
<keyword evidence="3" id="KW-0560">Oxidoreductase</keyword>
<protein>
    <recommendedName>
        <fullName evidence="2">D-arabinono-1,4-lactone oxidase</fullName>
        <ecNumber evidence="2">1.1.3.37</ecNumber>
    </recommendedName>
    <alternativeName>
        <fullName evidence="4">L-galactono-gamma-lactone oxidase</fullName>
    </alternativeName>
</protein>
<dbReference type="OrthoDB" id="371463at2759"/>
<name>A0A8H8RV69_9HELO</name>
<dbReference type="InterPro" id="IPR006094">
    <property type="entry name" value="Oxid_FAD_bind_N"/>
</dbReference>
<dbReference type="InterPro" id="IPR036318">
    <property type="entry name" value="FAD-bd_PCMH-like_sf"/>
</dbReference>
<feature type="domain" description="FAD-binding PCMH-type" evidence="6">
    <location>
        <begin position="33"/>
        <end position="207"/>
    </location>
</feature>
<dbReference type="InterPro" id="IPR016167">
    <property type="entry name" value="FAD-bd_PCMH_sub1"/>
</dbReference>
<evidence type="ECO:0000256" key="1">
    <source>
        <dbReference type="ARBA" id="ARBA00005083"/>
    </source>
</evidence>
<reference evidence="7 8" key="1">
    <citation type="submission" date="2018-05" db="EMBL/GenBank/DDBJ databases">
        <title>Genome sequencing and assembly of the regulated plant pathogen Lachnellula willkommii and related sister species for the development of diagnostic species identification markers.</title>
        <authorList>
            <person name="Giroux E."/>
            <person name="Bilodeau G."/>
        </authorList>
    </citation>
    <scope>NUCLEOTIDE SEQUENCE [LARGE SCALE GENOMIC DNA]</scope>
    <source>
        <strain evidence="7 8">CBS 197.66</strain>
    </source>
</reference>
<dbReference type="GO" id="GO:0016020">
    <property type="term" value="C:membrane"/>
    <property type="evidence" value="ECO:0007669"/>
    <property type="project" value="InterPro"/>
</dbReference>
<keyword evidence="5" id="KW-0732">Signal</keyword>
<feature type="signal peptide" evidence="5">
    <location>
        <begin position="1"/>
        <end position="20"/>
    </location>
</feature>
<organism evidence="7 8">
    <name type="scientific">Lachnellula subtilissima</name>
    <dbReference type="NCBI Taxonomy" id="602034"/>
    <lineage>
        <taxon>Eukaryota</taxon>
        <taxon>Fungi</taxon>
        <taxon>Dikarya</taxon>
        <taxon>Ascomycota</taxon>
        <taxon>Pezizomycotina</taxon>
        <taxon>Leotiomycetes</taxon>
        <taxon>Helotiales</taxon>
        <taxon>Lachnaceae</taxon>
        <taxon>Lachnellula</taxon>
    </lineage>
</organism>
<accession>A0A8H8RV69</accession>
<dbReference type="InterPro" id="IPR010031">
    <property type="entry name" value="FAD_lactone_oxidase-like"/>
</dbReference>